<reference evidence="1 2" key="1">
    <citation type="submission" date="2014-03" db="EMBL/GenBank/DDBJ databases">
        <title>Genomics of Bifidobacteria.</title>
        <authorList>
            <person name="Ventura M."/>
            <person name="Milani C."/>
            <person name="Lugli G.A."/>
        </authorList>
    </citation>
    <scope>NUCLEOTIDE SEQUENCE [LARGE SCALE GENOMIC DNA]</scope>
    <source>
        <strain evidence="1 2">LMG 21395</strain>
    </source>
</reference>
<dbReference type="Proteomes" id="UP000029003">
    <property type="component" value="Unassembled WGS sequence"/>
</dbReference>
<accession>A0A087E4V5</accession>
<evidence type="ECO:0000313" key="2">
    <source>
        <dbReference type="Proteomes" id="UP000029003"/>
    </source>
</evidence>
<dbReference type="EMBL" id="JGZT01000006">
    <property type="protein sequence ID" value="KFJ02806.1"/>
    <property type="molecule type" value="Genomic_DNA"/>
</dbReference>
<comment type="caution">
    <text evidence="1">The sequence shown here is derived from an EMBL/GenBank/DDBJ whole genome shotgun (WGS) entry which is preliminary data.</text>
</comment>
<dbReference type="AlphaFoldDB" id="A0A087E4V5"/>
<gene>
    <name evidence="1" type="ORF">THER5_1272</name>
</gene>
<evidence type="ECO:0000313" key="1">
    <source>
        <dbReference type="EMBL" id="KFJ02806.1"/>
    </source>
</evidence>
<sequence>MNQYEHHSHISITRHTREGVTRTDVHIVQIGSFSGEDGDPEGVEAARDGGHECFDPESCCDAQERALIAMMRAYLRPQAAPECLIERLHRTLDACCREEECGHDDVRDARDVRDACDLHVADGVDGHVTDLQPDDVVRHADAPRPTGGTVVVRRVRVPGTEIVTVTDLSVPEGWTFPTYPDAH</sequence>
<proteinExistence type="predicted"/>
<organism evidence="1 2">
    <name type="scientific">Bifidobacterium thermacidophilum subsp. thermacidophilum</name>
    <dbReference type="NCBI Taxonomy" id="79262"/>
    <lineage>
        <taxon>Bacteria</taxon>
        <taxon>Bacillati</taxon>
        <taxon>Actinomycetota</taxon>
        <taxon>Actinomycetes</taxon>
        <taxon>Bifidobacteriales</taxon>
        <taxon>Bifidobacteriaceae</taxon>
        <taxon>Bifidobacterium</taxon>
    </lineage>
</organism>
<name>A0A087E4V5_9BIFI</name>
<protein>
    <submittedName>
        <fullName evidence="1">Uncharacterized protein</fullName>
    </submittedName>
</protein>